<dbReference type="SFLD" id="SFLDG00055">
    <property type="entry name" value="glucarate_dehydratase"/>
    <property type="match status" value="1"/>
</dbReference>
<dbReference type="Pfam" id="PF00701">
    <property type="entry name" value="DHDPS"/>
    <property type="match status" value="1"/>
</dbReference>
<name>A0A9W8NJJ2_9PEZI</name>
<sequence length="848" mass="92592">MAISKKMTSPEVKVPPSGVWVPAVTFFDHDTETIDVEAQQKYYSYLSKCGLAGSVILGTNSETFLLTREERKTLVQIARRACGPSYPIMAGVGGHSTKQVLEHIDDAQDAGADYVLLLPPAYFGKQTTQAVIDSFFHDVQAKSPLPIIIYNFPAVCNGIDLDSATIARYAKAYDKIVGVKLTCGSVAKITRLAAEFPPERFAIYAGQADFMIGGMISGSSGTISGFANVFPKTIVRIYELYKAGKIADAMELHRTAALAEQPCKAGIAAVKYATALNSARKAGIEGALEKLKPRRPYLEPSDAEKKNIETMTASLIDIELHSGLDPSQYIRLAVQGLGVAAYPSPISPHFSSRRKRHRAPLLEDGKHEPMAEVTPDSILAESETRVETGDMMTFTLAYIISPLHFIELAYRPYSHPLAMSRRCVIKDVVITPVAFHDMPLLNSVGVHEPFALRSIIEIIAGREGDDDANCYGLGESYGDSTHLDRLQKVAPQLKGLSVYDTNRIYITCINTMEKDTSTGGDGMAGMVTTASVTDKVFSPFEVACLDIQGKLAGLPVSELLGGRVRDKVDYSAYLFYKWAGHPGQPDDEYGAALDPEGLVRQARKIVDEYGFKAIKVKGGVFTPAEEVAGVRALRAAFPDAPLRLDPNAAWSVETSKWVARELSGVLEYLEDPAGEIEGMAAVAQEASMPLATNMAVVAFSHLPSSIRQNAVQVILSDHHFWGGLRRSQTLGSICTTFGMRLSMHSNSHLGISLAAMTHLAAATPNLDYACDTHWPWKRRDEDVVIDGALRWADGGLVVPTAPGLGIELDRKKLARLHQQYLDCGLRKRDDTTYMQKFQPEFSAKIPKW</sequence>
<dbReference type="SMART" id="SM01130">
    <property type="entry name" value="DHDPS"/>
    <property type="match status" value="1"/>
</dbReference>
<dbReference type="InterPro" id="IPR029065">
    <property type="entry name" value="Enolase_C-like"/>
</dbReference>
<dbReference type="CDD" id="cd00408">
    <property type="entry name" value="DHDPS-like"/>
    <property type="match status" value="1"/>
</dbReference>
<dbReference type="PANTHER" id="PTHR12128:SF47">
    <property type="entry name" value="DIHYDRODIPICOLINATE SYNTHASE-RELATED"/>
    <property type="match status" value="1"/>
</dbReference>
<keyword evidence="4" id="KW-0460">Magnesium</keyword>
<gene>
    <name evidence="7" type="ORF">NPX13_g2795</name>
</gene>
<dbReference type="AlphaFoldDB" id="A0A9W8NJJ2"/>
<dbReference type="Gene3D" id="3.20.20.70">
    <property type="entry name" value="Aldolase class I"/>
    <property type="match status" value="1"/>
</dbReference>
<proteinExistence type="inferred from homology"/>
<keyword evidence="5" id="KW-0456">Lyase</keyword>
<dbReference type="SUPFAM" id="SSF51569">
    <property type="entry name" value="Aldolase"/>
    <property type="match status" value="1"/>
</dbReference>
<dbReference type="SFLD" id="SFLDS00001">
    <property type="entry name" value="Enolase"/>
    <property type="match status" value="1"/>
</dbReference>
<dbReference type="InterPro" id="IPR013342">
    <property type="entry name" value="Mandelate_racemase_C"/>
</dbReference>
<dbReference type="SUPFAM" id="SSF54826">
    <property type="entry name" value="Enolase N-terminal domain-like"/>
    <property type="match status" value="1"/>
</dbReference>
<dbReference type="InterPro" id="IPR036849">
    <property type="entry name" value="Enolase-like_C_sf"/>
</dbReference>
<evidence type="ECO:0000313" key="7">
    <source>
        <dbReference type="EMBL" id="KAJ3577774.1"/>
    </source>
</evidence>
<dbReference type="SMART" id="SM00922">
    <property type="entry name" value="MR_MLE"/>
    <property type="match status" value="1"/>
</dbReference>
<dbReference type="Gene3D" id="3.20.20.120">
    <property type="entry name" value="Enolase-like C-terminal domain"/>
    <property type="match status" value="1"/>
</dbReference>
<dbReference type="InterPro" id="IPR029017">
    <property type="entry name" value="Enolase-like_N"/>
</dbReference>
<comment type="similarity">
    <text evidence="2">Belongs to the mandelate racemase/muconate lactonizing enzyme family. GlucD subfamily.</text>
</comment>
<dbReference type="Pfam" id="PF13378">
    <property type="entry name" value="MR_MLE_C"/>
    <property type="match status" value="1"/>
</dbReference>
<dbReference type="Proteomes" id="UP001148614">
    <property type="component" value="Unassembled WGS sequence"/>
</dbReference>
<evidence type="ECO:0000256" key="5">
    <source>
        <dbReference type="ARBA" id="ARBA00023239"/>
    </source>
</evidence>
<dbReference type="CDD" id="cd03323">
    <property type="entry name" value="D-glucarate_dehydratase"/>
    <property type="match status" value="1"/>
</dbReference>
<comment type="cofactor">
    <cofactor evidence="1">
        <name>Mg(2+)</name>
        <dbReference type="ChEBI" id="CHEBI:18420"/>
    </cofactor>
</comment>
<feature type="domain" description="Mandelate racemase/muconate lactonizing enzyme C-terminal" evidence="6">
    <location>
        <begin position="595"/>
        <end position="689"/>
    </location>
</feature>
<dbReference type="EMBL" id="JANPWZ010000311">
    <property type="protein sequence ID" value="KAJ3577774.1"/>
    <property type="molecule type" value="Genomic_DNA"/>
</dbReference>
<evidence type="ECO:0000259" key="6">
    <source>
        <dbReference type="SMART" id="SM00922"/>
    </source>
</evidence>
<dbReference type="InterPro" id="IPR013785">
    <property type="entry name" value="Aldolase_TIM"/>
</dbReference>
<dbReference type="SUPFAM" id="SSF51604">
    <property type="entry name" value="Enolase C-terminal domain-like"/>
    <property type="match status" value="1"/>
</dbReference>
<dbReference type="Gene3D" id="3.30.390.10">
    <property type="entry name" value="Enolase-like, N-terminal domain"/>
    <property type="match status" value="1"/>
</dbReference>
<keyword evidence="3" id="KW-0479">Metal-binding</keyword>
<evidence type="ECO:0000256" key="4">
    <source>
        <dbReference type="ARBA" id="ARBA00022842"/>
    </source>
</evidence>
<evidence type="ECO:0000256" key="1">
    <source>
        <dbReference type="ARBA" id="ARBA00001946"/>
    </source>
</evidence>
<dbReference type="InterPro" id="IPR034598">
    <property type="entry name" value="GlucD-like"/>
</dbReference>
<dbReference type="PANTHER" id="PTHR12128">
    <property type="entry name" value="DIHYDRODIPICOLINATE SYNTHASE"/>
    <property type="match status" value="1"/>
</dbReference>
<dbReference type="VEuPathDB" id="FungiDB:F4678DRAFT_292918"/>
<evidence type="ECO:0000256" key="3">
    <source>
        <dbReference type="ARBA" id="ARBA00022723"/>
    </source>
</evidence>
<keyword evidence="8" id="KW-1185">Reference proteome</keyword>
<dbReference type="PRINTS" id="PR00146">
    <property type="entry name" value="DHPICSNTHASE"/>
</dbReference>
<evidence type="ECO:0000313" key="8">
    <source>
        <dbReference type="Proteomes" id="UP001148614"/>
    </source>
</evidence>
<evidence type="ECO:0000256" key="2">
    <source>
        <dbReference type="ARBA" id="ARBA00009938"/>
    </source>
</evidence>
<comment type="caution">
    <text evidence="7">The sequence shown here is derived from an EMBL/GenBank/DDBJ whole genome shotgun (WGS) entry which is preliminary data.</text>
</comment>
<organism evidence="7 8">
    <name type="scientific">Xylaria arbuscula</name>
    <dbReference type="NCBI Taxonomy" id="114810"/>
    <lineage>
        <taxon>Eukaryota</taxon>
        <taxon>Fungi</taxon>
        <taxon>Dikarya</taxon>
        <taxon>Ascomycota</taxon>
        <taxon>Pezizomycotina</taxon>
        <taxon>Sordariomycetes</taxon>
        <taxon>Xylariomycetidae</taxon>
        <taxon>Xylariales</taxon>
        <taxon>Xylariaceae</taxon>
        <taxon>Xylaria</taxon>
    </lineage>
</organism>
<accession>A0A9W8NJJ2</accession>
<dbReference type="InterPro" id="IPR002220">
    <property type="entry name" value="DapA-like"/>
</dbReference>
<protein>
    <recommendedName>
        <fullName evidence="6">Mandelate racemase/muconate lactonizing enzyme C-terminal domain-containing protein</fullName>
    </recommendedName>
</protein>
<dbReference type="GO" id="GO:0008840">
    <property type="term" value="F:4-hydroxy-tetrahydrodipicolinate synthase activity"/>
    <property type="evidence" value="ECO:0007669"/>
    <property type="project" value="TreeGrafter"/>
</dbReference>
<reference evidence="7" key="1">
    <citation type="submission" date="2022-07" db="EMBL/GenBank/DDBJ databases">
        <title>Genome Sequence of Xylaria arbuscula.</title>
        <authorList>
            <person name="Buettner E."/>
        </authorList>
    </citation>
    <scope>NUCLEOTIDE SEQUENCE</scope>
    <source>
        <strain evidence="7">VT107</strain>
    </source>
</reference>
<dbReference type="GO" id="GO:0046872">
    <property type="term" value="F:metal ion binding"/>
    <property type="evidence" value="ECO:0007669"/>
    <property type="project" value="UniProtKB-KW"/>
</dbReference>